<dbReference type="EMBL" id="MLJW01000040">
    <property type="protein sequence ID" value="OIR07018.1"/>
    <property type="molecule type" value="Genomic_DNA"/>
</dbReference>
<keyword evidence="2 5" id="KW-0560">Oxidoreductase</keyword>
<keyword evidence="3" id="KW-0786">Thiamine pyrophosphate</keyword>
<evidence type="ECO:0000313" key="5">
    <source>
        <dbReference type="EMBL" id="OIR07018.1"/>
    </source>
</evidence>
<comment type="caution">
    <text evidence="5">The sequence shown here is derived from an EMBL/GenBank/DDBJ whole genome shotgun (WGS) entry which is preliminary data.</text>
</comment>
<proteinExistence type="predicted"/>
<dbReference type="GO" id="GO:0004739">
    <property type="term" value="F:pyruvate dehydrogenase (acetyl-transferring) activity"/>
    <property type="evidence" value="ECO:0007669"/>
    <property type="project" value="TreeGrafter"/>
</dbReference>
<protein>
    <submittedName>
        <fullName evidence="5">Acetoin:2,6-dichlorophenolindophenol oxidoreductase subunit alpha</fullName>
        <ecNumber evidence="5">1.1.1.-</ecNumber>
    </submittedName>
</protein>
<dbReference type="PANTHER" id="PTHR11516">
    <property type="entry name" value="PYRUVATE DEHYDROGENASE E1 COMPONENT, ALPHA SUBUNIT BACTERIAL AND ORGANELLAR"/>
    <property type="match status" value="1"/>
</dbReference>
<dbReference type="Pfam" id="PF00676">
    <property type="entry name" value="E1_dh"/>
    <property type="match status" value="1"/>
</dbReference>
<evidence type="ECO:0000256" key="2">
    <source>
        <dbReference type="ARBA" id="ARBA00023002"/>
    </source>
</evidence>
<accession>A0A1J5SFA6</accession>
<dbReference type="Gene3D" id="3.40.50.970">
    <property type="match status" value="1"/>
</dbReference>
<comment type="cofactor">
    <cofactor evidence="1">
        <name>thiamine diphosphate</name>
        <dbReference type="ChEBI" id="CHEBI:58937"/>
    </cofactor>
</comment>
<reference evidence="5" key="1">
    <citation type="submission" date="2016-10" db="EMBL/GenBank/DDBJ databases">
        <title>Sequence of Gallionella enrichment culture.</title>
        <authorList>
            <person name="Poehlein A."/>
            <person name="Muehling M."/>
            <person name="Daniel R."/>
        </authorList>
    </citation>
    <scope>NUCLEOTIDE SEQUENCE</scope>
</reference>
<gene>
    <name evidence="5" type="primary">acoA_6</name>
    <name evidence="5" type="ORF">GALL_109250</name>
</gene>
<organism evidence="5">
    <name type="scientific">mine drainage metagenome</name>
    <dbReference type="NCBI Taxonomy" id="410659"/>
    <lineage>
        <taxon>unclassified sequences</taxon>
        <taxon>metagenomes</taxon>
        <taxon>ecological metagenomes</taxon>
    </lineage>
</organism>
<name>A0A1J5SFA6_9ZZZZ</name>
<dbReference type="GO" id="GO:0006086">
    <property type="term" value="P:pyruvate decarboxylation to acetyl-CoA"/>
    <property type="evidence" value="ECO:0007669"/>
    <property type="project" value="TreeGrafter"/>
</dbReference>
<dbReference type="InterPro" id="IPR029061">
    <property type="entry name" value="THDP-binding"/>
</dbReference>
<dbReference type="AlphaFoldDB" id="A0A1J5SFA6"/>
<dbReference type="SUPFAM" id="SSF52518">
    <property type="entry name" value="Thiamin diphosphate-binding fold (THDP-binding)"/>
    <property type="match status" value="1"/>
</dbReference>
<evidence type="ECO:0000256" key="1">
    <source>
        <dbReference type="ARBA" id="ARBA00001964"/>
    </source>
</evidence>
<evidence type="ECO:0000259" key="4">
    <source>
        <dbReference type="Pfam" id="PF00676"/>
    </source>
</evidence>
<sequence length="343" mass="38317">MIQEVSKLTNPLEFRYNIDIEGVDKTTLIDMLRKMIVIRKAEEKISTNVENGKIKCPCHLGIGQEAVGVAVALSMRNTDRAFGAHRSHSHFLALNENTYSLFAEVLGKFDGCSHGMGGSMHIIDNGNGFKGSVPIVGATIPIATGAGLAAKMDKTGDIAISYFGDGSCEEGVLHESLNMASIMNLPVLYVCENNLFASHLHIDLRQPSNTTSRFAIAHKIDNQIIDGNDVVGMYKLLTSKITLIRKNNSPFFMEAYTYRWKGHVGHRDDIDVGVKRGDDLVAWKERDPIRRLSDSMIEKGIYSYREYEKLLTEIQNKIDTDWDNAEHAAFPNKEFLFKPVYSI</sequence>
<dbReference type="InterPro" id="IPR001017">
    <property type="entry name" value="DH_E1"/>
</dbReference>
<dbReference type="CDD" id="cd02000">
    <property type="entry name" value="TPP_E1_PDC_ADC_BCADC"/>
    <property type="match status" value="1"/>
</dbReference>
<evidence type="ECO:0000256" key="3">
    <source>
        <dbReference type="ARBA" id="ARBA00023052"/>
    </source>
</evidence>
<feature type="domain" description="Dehydrogenase E1 component" evidence="4">
    <location>
        <begin position="33"/>
        <end position="332"/>
    </location>
</feature>
<dbReference type="PANTHER" id="PTHR11516:SF60">
    <property type="entry name" value="PYRUVATE DEHYDROGENASE E1 COMPONENT SUBUNIT ALPHA"/>
    <property type="match status" value="1"/>
</dbReference>
<dbReference type="EC" id="1.1.1.-" evidence="5"/>
<dbReference type="InterPro" id="IPR050642">
    <property type="entry name" value="PDH_E1_Alpha_Subunit"/>
</dbReference>